<keyword evidence="2" id="KW-1185">Reference proteome</keyword>
<dbReference type="AlphaFoldDB" id="A0A5J5EXE4"/>
<reference evidence="1 2" key="1">
    <citation type="submission" date="2019-09" db="EMBL/GenBank/DDBJ databases">
        <title>Draft genome of the ectomycorrhizal ascomycete Sphaerosporella brunnea.</title>
        <authorList>
            <consortium name="DOE Joint Genome Institute"/>
            <person name="Benucci G.M."/>
            <person name="Marozzi G."/>
            <person name="Antonielli L."/>
            <person name="Sanchez S."/>
            <person name="Marco P."/>
            <person name="Wang X."/>
            <person name="Falini L.B."/>
            <person name="Barry K."/>
            <person name="Haridas S."/>
            <person name="Lipzen A."/>
            <person name="Labutti K."/>
            <person name="Grigoriev I.V."/>
            <person name="Murat C."/>
            <person name="Martin F."/>
            <person name="Albertini E."/>
            <person name="Donnini D."/>
            <person name="Bonito G."/>
        </authorList>
    </citation>
    <scope>NUCLEOTIDE SEQUENCE [LARGE SCALE GENOMIC DNA]</scope>
    <source>
        <strain evidence="1 2">Sb_GMNB300</strain>
    </source>
</reference>
<organism evidence="1 2">
    <name type="scientific">Sphaerosporella brunnea</name>
    <dbReference type="NCBI Taxonomy" id="1250544"/>
    <lineage>
        <taxon>Eukaryota</taxon>
        <taxon>Fungi</taxon>
        <taxon>Dikarya</taxon>
        <taxon>Ascomycota</taxon>
        <taxon>Pezizomycotina</taxon>
        <taxon>Pezizomycetes</taxon>
        <taxon>Pezizales</taxon>
        <taxon>Pyronemataceae</taxon>
        <taxon>Sphaerosporella</taxon>
    </lineage>
</organism>
<name>A0A5J5EXE4_9PEZI</name>
<sequence length="178" mass="20799">MLRQPVADTYQHSSTHNDRICRTRFTTNTSSVTWTRFLEYLQAQIENQLRIYTFPVSYQTNSVKESYLKSLTKGTEEYNDYNNCKAVSHQCNQKLQIQSRNLVHCNMDPVADNKTQQPPGDIPSTATLRLTSRSRRCATVMSWTRSRIATPALLWARSRRWILRTRAMCFCTRPPESR</sequence>
<gene>
    <name evidence="1" type="ORF">FN846DRAFT_718458</name>
</gene>
<dbReference type="EMBL" id="VXIS01000089">
    <property type="protein sequence ID" value="KAA8906415.1"/>
    <property type="molecule type" value="Genomic_DNA"/>
</dbReference>
<accession>A0A5J5EXE4</accession>
<evidence type="ECO:0000313" key="1">
    <source>
        <dbReference type="EMBL" id="KAA8906415.1"/>
    </source>
</evidence>
<evidence type="ECO:0000313" key="2">
    <source>
        <dbReference type="Proteomes" id="UP000326924"/>
    </source>
</evidence>
<protein>
    <submittedName>
        <fullName evidence="1">Uncharacterized protein</fullName>
    </submittedName>
</protein>
<proteinExistence type="predicted"/>
<dbReference type="InParanoid" id="A0A5J5EXE4"/>
<comment type="caution">
    <text evidence="1">The sequence shown here is derived from an EMBL/GenBank/DDBJ whole genome shotgun (WGS) entry which is preliminary data.</text>
</comment>
<dbReference type="Proteomes" id="UP000326924">
    <property type="component" value="Unassembled WGS sequence"/>
</dbReference>